<gene>
    <name evidence="1" type="ORF">E2I14_16925</name>
</gene>
<dbReference type="InterPro" id="IPR007833">
    <property type="entry name" value="Capsule_polysaccharide_synth"/>
</dbReference>
<accession>A0A4R5VUV7</accession>
<organism evidence="1 2">
    <name type="scientific">Sapientia aquatica</name>
    <dbReference type="NCBI Taxonomy" id="1549640"/>
    <lineage>
        <taxon>Bacteria</taxon>
        <taxon>Pseudomonadati</taxon>
        <taxon>Pseudomonadota</taxon>
        <taxon>Betaproteobacteria</taxon>
        <taxon>Burkholderiales</taxon>
        <taxon>Oxalobacteraceae</taxon>
        <taxon>Sapientia</taxon>
    </lineage>
</organism>
<dbReference type="Pfam" id="PF05159">
    <property type="entry name" value="Capsule_synth"/>
    <property type="match status" value="1"/>
</dbReference>
<dbReference type="GO" id="GO:0000271">
    <property type="term" value="P:polysaccharide biosynthetic process"/>
    <property type="evidence" value="ECO:0007669"/>
    <property type="project" value="InterPro"/>
</dbReference>
<dbReference type="OrthoDB" id="543755at2"/>
<dbReference type="RefSeq" id="WP_133330700.1">
    <property type="nucleotide sequence ID" value="NZ_SMYL01000012.1"/>
</dbReference>
<proteinExistence type="predicted"/>
<keyword evidence="2" id="KW-1185">Reference proteome</keyword>
<reference evidence="1 2" key="1">
    <citation type="submission" date="2019-03" db="EMBL/GenBank/DDBJ databases">
        <title>Sapientia aquatica gen. nov., sp. nov., isolated from a crater lake.</title>
        <authorList>
            <person name="Felfoldi T."/>
            <person name="Szabo A."/>
            <person name="Toth E."/>
            <person name="Schumann P."/>
            <person name="Keki Z."/>
            <person name="Marialigeti K."/>
            <person name="Mathe I."/>
        </authorList>
    </citation>
    <scope>NUCLEOTIDE SEQUENCE [LARGE SCALE GENOMIC DNA]</scope>
    <source>
        <strain evidence="1 2">SA-152</strain>
    </source>
</reference>
<evidence type="ECO:0000313" key="2">
    <source>
        <dbReference type="Proteomes" id="UP000294829"/>
    </source>
</evidence>
<comment type="caution">
    <text evidence="1">The sequence shown here is derived from an EMBL/GenBank/DDBJ whole genome shotgun (WGS) entry which is preliminary data.</text>
</comment>
<keyword evidence="1" id="KW-0808">Transferase</keyword>
<dbReference type="EMBL" id="SMYL01000012">
    <property type="protein sequence ID" value="TDK61962.1"/>
    <property type="molecule type" value="Genomic_DNA"/>
</dbReference>
<dbReference type="AlphaFoldDB" id="A0A4R5VUV7"/>
<dbReference type="GO" id="GO:0016740">
    <property type="term" value="F:transferase activity"/>
    <property type="evidence" value="ECO:0007669"/>
    <property type="project" value="UniProtKB-KW"/>
</dbReference>
<evidence type="ECO:0000313" key="1">
    <source>
        <dbReference type="EMBL" id="TDK61962.1"/>
    </source>
</evidence>
<sequence>MNGEALTSPARNADFGDDALPPLIYAYGMSLRKLRILRAFVAPIQVSYLRGITSLPSKSILLVWGSKNLTARGDVSVVRVEDGFIRSIGLGADLIWPISWVFDQRGMYYDARQESDLEHLLQNTQFDGDLLYRARQLRKKIVAHGLSKYNLSAANWNRPPSIEKVVLVVGQVESDASIQCGSANIKTNLDLLKAVRLANPKAYIVYKSHPDVVAGLRASDQHREQLNHYYDEGIEHVSIQSVLDNVDAVYVITSLTGFEALIRHIPVFCYGHPFYAGWGLTSDLAPPIPRRSRVLTLDELVAASLILYPRYMSLSSRKPLSVEQALDELITLRNQQLPTPWWRKLLRTVLQQFGKNR</sequence>
<name>A0A4R5VUV7_9BURK</name>
<protein>
    <submittedName>
        <fullName evidence="1">Beta-3-deoxy-D-manno-oct-2-ulosonic acid transferase</fullName>
    </submittedName>
</protein>
<dbReference type="Proteomes" id="UP000294829">
    <property type="component" value="Unassembled WGS sequence"/>
</dbReference>
<dbReference type="GO" id="GO:0015774">
    <property type="term" value="P:polysaccharide transport"/>
    <property type="evidence" value="ECO:0007669"/>
    <property type="project" value="InterPro"/>
</dbReference>
<dbReference type="CDD" id="cd16439">
    <property type="entry name" value="beta_Kdo_transferase_KpsC_2"/>
    <property type="match status" value="1"/>
</dbReference>